<dbReference type="OrthoDB" id="1524092at2"/>
<dbReference type="Proteomes" id="UP000260823">
    <property type="component" value="Unassembled WGS sequence"/>
</dbReference>
<name>A0A3E2NUP0_9SPHI</name>
<dbReference type="GO" id="GO:0005737">
    <property type="term" value="C:cytoplasm"/>
    <property type="evidence" value="ECO:0007669"/>
    <property type="project" value="InterPro"/>
</dbReference>
<evidence type="ECO:0000313" key="7">
    <source>
        <dbReference type="Proteomes" id="UP000260823"/>
    </source>
</evidence>
<feature type="active site" evidence="4">
    <location>
        <position position="22"/>
    </location>
</feature>
<dbReference type="GO" id="GO:0006935">
    <property type="term" value="P:chemotaxis"/>
    <property type="evidence" value="ECO:0007669"/>
    <property type="project" value="UniProtKB-UniRule"/>
</dbReference>
<feature type="domain" description="CheB-type methylesterase" evidence="5">
    <location>
        <begin position="10"/>
        <end position="197"/>
    </location>
</feature>
<dbReference type="GO" id="GO:0000156">
    <property type="term" value="F:phosphorelay response regulator activity"/>
    <property type="evidence" value="ECO:0007669"/>
    <property type="project" value="InterPro"/>
</dbReference>
<evidence type="ECO:0000256" key="4">
    <source>
        <dbReference type="PROSITE-ProRule" id="PRU00050"/>
    </source>
</evidence>
<feature type="active site" evidence="4">
    <location>
        <position position="49"/>
    </location>
</feature>
<feature type="active site" evidence="4">
    <location>
        <position position="142"/>
    </location>
</feature>
<dbReference type="InterPro" id="IPR035909">
    <property type="entry name" value="CheB_C"/>
</dbReference>
<dbReference type="PANTHER" id="PTHR42872">
    <property type="entry name" value="PROTEIN-GLUTAMATE METHYLESTERASE/PROTEIN-GLUTAMINE GLUTAMINASE"/>
    <property type="match status" value="1"/>
</dbReference>
<dbReference type="Pfam" id="PF01339">
    <property type="entry name" value="CheB_methylest"/>
    <property type="match status" value="1"/>
</dbReference>
<dbReference type="PANTHER" id="PTHR42872:SF3">
    <property type="entry name" value="PROTEIN-GLUTAMATE METHYLESTERASE_PROTEIN-GLUTAMINE GLUTAMINASE 1"/>
    <property type="match status" value="1"/>
</dbReference>
<dbReference type="InterPro" id="IPR000673">
    <property type="entry name" value="Sig_transdc_resp-reg_Me-estase"/>
</dbReference>
<dbReference type="RefSeq" id="WP_117381591.1">
    <property type="nucleotide sequence ID" value="NZ_QWDE01000001.1"/>
</dbReference>
<evidence type="ECO:0000256" key="3">
    <source>
        <dbReference type="ARBA" id="ARBA00048267"/>
    </source>
</evidence>
<dbReference type="GO" id="GO:0008984">
    <property type="term" value="F:protein-glutamate methylesterase activity"/>
    <property type="evidence" value="ECO:0007669"/>
    <property type="project" value="UniProtKB-EC"/>
</dbReference>
<proteinExistence type="predicted"/>
<dbReference type="SUPFAM" id="SSF52738">
    <property type="entry name" value="Methylesterase CheB, C-terminal domain"/>
    <property type="match status" value="1"/>
</dbReference>
<keyword evidence="7" id="KW-1185">Reference proteome</keyword>
<dbReference type="EC" id="3.1.1.61" evidence="2"/>
<organism evidence="6 7">
    <name type="scientific">Mucilaginibacter terrenus</name>
    <dbReference type="NCBI Taxonomy" id="2482727"/>
    <lineage>
        <taxon>Bacteria</taxon>
        <taxon>Pseudomonadati</taxon>
        <taxon>Bacteroidota</taxon>
        <taxon>Sphingobacteriia</taxon>
        <taxon>Sphingobacteriales</taxon>
        <taxon>Sphingobacteriaceae</taxon>
        <taxon>Mucilaginibacter</taxon>
    </lineage>
</organism>
<dbReference type="AlphaFoldDB" id="A0A3E2NUP0"/>
<evidence type="ECO:0000256" key="1">
    <source>
        <dbReference type="ARBA" id="ARBA00022801"/>
    </source>
</evidence>
<reference evidence="6 7" key="1">
    <citation type="submission" date="2018-08" db="EMBL/GenBank/DDBJ databases">
        <title>Mucilaginibacter terrae sp. nov., isolated from manganese diggings.</title>
        <authorList>
            <person name="Huang Y."/>
            <person name="Zhou Z."/>
        </authorList>
    </citation>
    <scope>NUCLEOTIDE SEQUENCE [LARGE SCALE GENOMIC DNA]</scope>
    <source>
        <strain evidence="6 7">ZH6</strain>
    </source>
</reference>
<evidence type="ECO:0000313" key="6">
    <source>
        <dbReference type="EMBL" id="RFZ84689.1"/>
    </source>
</evidence>
<keyword evidence="4" id="KW-0145">Chemotaxis</keyword>
<gene>
    <name evidence="6" type="ORF">DYU05_03510</name>
</gene>
<comment type="caution">
    <text evidence="6">The sequence shown here is derived from an EMBL/GenBank/DDBJ whole genome shotgun (WGS) entry which is preliminary data.</text>
</comment>
<dbReference type="EMBL" id="QWDE01000001">
    <property type="protein sequence ID" value="RFZ84689.1"/>
    <property type="molecule type" value="Genomic_DNA"/>
</dbReference>
<accession>A0A3E2NUP0</accession>
<evidence type="ECO:0000259" key="5">
    <source>
        <dbReference type="PROSITE" id="PS50122"/>
    </source>
</evidence>
<dbReference type="Gene3D" id="3.40.50.180">
    <property type="entry name" value="Methylesterase CheB, C-terminal domain"/>
    <property type="match status" value="1"/>
</dbReference>
<protein>
    <recommendedName>
        <fullName evidence="2">protein-glutamate methylesterase</fullName>
        <ecNumber evidence="2">3.1.1.61</ecNumber>
    </recommendedName>
</protein>
<comment type="catalytic activity">
    <reaction evidence="3">
        <text>[protein]-L-glutamate 5-O-methyl ester + H2O = L-glutamyl-[protein] + methanol + H(+)</text>
        <dbReference type="Rhea" id="RHEA:23236"/>
        <dbReference type="Rhea" id="RHEA-COMP:10208"/>
        <dbReference type="Rhea" id="RHEA-COMP:10311"/>
        <dbReference type="ChEBI" id="CHEBI:15377"/>
        <dbReference type="ChEBI" id="CHEBI:15378"/>
        <dbReference type="ChEBI" id="CHEBI:17790"/>
        <dbReference type="ChEBI" id="CHEBI:29973"/>
        <dbReference type="ChEBI" id="CHEBI:82795"/>
        <dbReference type="EC" id="3.1.1.61"/>
    </reaction>
</comment>
<dbReference type="PROSITE" id="PS50122">
    <property type="entry name" value="CHEB"/>
    <property type="match status" value="1"/>
</dbReference>
<sequence length="197" mass="21825">MAAKDDLIKRFKAAKFLLLGGSAGSFKLLFRMVKMFPHDFKKTVIIVIHRKKNFFSEIEKLFAENSRMLIREISDKDPIDSNAIYIAPANYHTLVEKGGYFSLDVSESVWYSKPSIDVTFESVADSYGKDCAAILFSGANQDGANGLLKLRQSGALTIAQNPEDAEMSEMPGAAIGIDAAEYILHTTEIFELLQNST</sequence>
<keyword evidence="1 4" id="KW-0378">Hydrolase</keyword>
<dbReference type="CDD" id="cd16433">
    <property type="entry name" value="CheB"/>
    <property type="match status" value="1"/>
</dbReference>
<evidence type="ECO:0000256" key="2">
    <source>
        <dbReference type="ARBA" id="ARBA00039140"/>
    </source>
</evidence>